<dbReference type="AlphaFoldDB" id="A0A4Q0XY38"/>
<evidence type="ECO:0008006" key="3">
    <source>
        <dbReference type="Google" id="ProtNLM"/>
    </source>
</evidence>
<protein>
    <recommendedName>
        <fullName evidence="3">HNH endonuclease</fullName>
    </recommendedName>
</protein>
<name>A0A4Q0XY38_9BACT</name>
<keyword evidence="2" id="KW-1185">Reference proteome</keyword>
<dbReference type="RefSeq" id="WP_129083019.1">
    <property type="nucleotide sequence ID" value="NZ_CP041070.1"/>
</dbReference>
<organism evidence="1 2">
    <name type="scientific">Halarcobacter anaerophilus</name>
    <dbReference type="NCBI Taxonomy" id="877500"/>
    <lineage>
        <taxon>Bacteria</taxon>
        <taxon>Pseudomonadati</taxon>
        <taxon>Campylobacterota</taxon>
        <taxon>Epsilonproteobacteria</taxon>
        <taxon>Campylobacterales</taxon>
        <taxon>Arcobacteraceae</taxon>
        <taxon>Halarcobacter</taxon>
    </lineage>
</organism>
<comment type="caution">
    <text evidence="1">The sequence shown here is derived from an EMBL/GenBank/DDBJ whole genome shotgun (WGS) entry which is preliminary data.</text>
</comment>
<proteinExistence type="predicted"/>
<gene>
    <name evidence="1" type="ORF">CRV06_14435</name>
</gene>
<dbReference type="OrthoDB" id="9802640at2"/>
<evidence type="ECO:0000313" key="2">
    <source>
        <dbReference type="Proteomes" id="UP000290191"/>
    </source>
</evidence>
<dbReference type="EMBL" id="PDKO01000019">
    <property type="protein sequence ID" value="RXJ61209.1"/>
    <property type="molecule type" value="Genomic_DNA"/>
</dbReference>
<dbReference type="InterPro" id="IPR003615">
    <property type="entry name" value="HNH_nuc"/>
</dbReference>
<dbReference type="CDD" id="cd00085">
    <property type="entry name" value="HNHc"/>
    <property type="match status" value="1"/>
</dbReference>
<evidence type="ECO:0000313" key="1">
    <source>
        <dbReference type="EMBL" id="RXJ61209.1"/>
    </source>
</evidence>
<sequence length="362" mass="42873">MKVYEKVYLILQELGGRASEGNIVDKYIEMFPDYDEAYTKTKTSSKSKIRGTINAEIVRNSLHKNIKLDKSKQPYEYYIDMDTIHKYIIVQPIGKTNTIKGFITNNSERWAESREYQKKWLQSLHSTVLFTKDKKVFAKGLITKLAVSDDDEYPLDYYYDLRLVDYIEYDKIIEYSEHKQGIFRHYELLEKEKSDRIFKYINLVEQEVYLDDIGADERFQHTLNDIVAIPSTKPIFAKNPIEQNGRRIFPRNLGYAKAAIERAAYKCEINQDHKSFISNSSQKQYVEAHHFIPLKFQDDFLYSLDVPANIVSLCPNCHRLIHFASFNEKKKILLHLFNKRKDFLQKYKIPITEEELYEIYNS</sequence>
<accession>A0A4Q0XY38</accession>
<dbReference type="Proteomes" id="UP000290191">
    <property type="component" value="Unassembled WGS sequence"/>
</dbReference>
<reference evidence="1 2" key="1">
    <citation type="submission" date="2017-10" db="EMBL/GenBank/DDBJ databases">
        <title>Genomics of the genus Arcobacter.</title>
        <authorList>
            <person name="Perez-Cataluna A."/>
            <person name="Figueras M.J."/>
        </authorList>
    </citation>
    <scope>NUCLEOTIDE SEQUENCE [LARGE SCALE GENOMIC DNA]</scope>
    <source>
        <strain evidence="1 2">DSM 24636</strain>
    </source>
</reference>